<organism evidence="1 2">
    <name type="scientific">Psylliodes chrysocephalus</name>
    <dbReference type="NCBI Taxonomy" id="3402493"/>
    <lineage>
        <taxon>Eukaryota</taxon>
        <taxon>Metazoa</taxon>
        <taxon>Ecdysozoa</taxon>
        <taxon>Arthropoda</taxon>
        <taxon>Hexapoda</taxon>
        <taxon>Insecta</taxon>
        <taxon>Pterygota</taxon>
        <taxon>Neoptera</taxon>
        <taxon>Endopterygota</taxon>
        <taxon>Coleoptera</taxon>
        <taxon>Polyphaga</taxon>
        <taxon>Cucujiformia</taxon>
        <taxon>Chrysomeloidea</taxon>
        <taxon>Chrysomelidae</taxon>
        <taxon>Galerucinae</taxon>
        <taxon>Alticini</taxon>
        <taxon>Psylliodes</taxon>
    </lineage>
</organism>
<gene>
    <name evidence="1" type="ORF">PSYICH_LOCUS12410</name>
</gene>
<evidence type="ECO:0000313" key="1">
    <source>
        <dbReference type="EMBL" id="CAH1112750.1"/>
    </source>
</evidence>
<reference evidence="1" key="1">
    <citation type="submission" date="2022-01" db="EMBL/GenBank/DDBJ databases">
        <authorList>
            <person name="King R."/>
        </authorList>
    </citation>
    <scope>NUCLEOTIDE SEQUENCE</scope>
</reference>
<dbReference type="OrthoDB" id="6611808at2759"/>
<sequence length="231" mass="25494">MACCPPNCSPCCAGPPSVPFCPPPCSPCYAGPNFMPPCAPCWTGASQATWMPTCYPINASCFCCPPAPPPKPKCGPNGPRWPDLTEDQEYILRFSNFYNNYNKDYHTISPCSKPPKCVPGMGVCGPPRYCTDVKRKKNRPLAEEAGCPTGFKPCYMKMFPPADNHPCGVWCAEVQLCPQKPRQPKFYNPGPCKRPCCKHRPSSGRCIYDLPCKAACFRHVPGIHPCNPWLD</sequence>
<keyword evidence="2" id="KW-1185">Reference proteome</keyword>
<dbReference type="AlphaFoldDB" id="A0A9P0D9C6"/>
<name>A0A9P0D9C6_9CUCU</name>
<dbReference type="EMBL" id="OV651818">
    <property type="protein sequence ID" value="CAH1112750.1"/>
    <property type="molecule type" value="Genomic_DNA"/>
</dbReference>
<accession>A0A9P0D9C6</accession>
<dbReference type="Proteomes" id="UP001153636">
    <property type="component" value="Chromosome 6"/>
</dbReference>
<protein>
    <submittedName>
        <fullName evidence="1">Uncharacterized protein</fullName>
    </submittedName>
</protein>
<evidence type="ECO:0000313" key="2">
    <source>
        <dbReference type="Proteomes" id="UP001153636"/>
    </source>
</evidence>
<proteinExistence type="predicted"/>